<comment type="caution">
    <text evidence="2">The sequence shown here is derived from an EMBL/GenBank/DDBJ whole genome shotgun (WGS) entry which is preliminary data.</text>
</comment>
<dbReference type="Pfam" id="PF07949">
    <property type="entry name" value="YbbR"/>
    <property type="match status" value="1"/>
</dbReference>
<gene>
    <name evidence="2" type="ORF">E2R65_16735</name>
    <name evidence="1" type="ORF">GGR35_003280</name>
</gene>
<reference evidence="2 3" key="1">
    <citation type="journal article" date="2016" name="Int. J. Syst. Evol. Microbiol.">
        <title>Proposal of Mucilaginibacter phyllosphaerae sp. nov. isolated from the phyllosphere of Galium album.</title>
        <authorList>
            <person name="Aydogan E.L."/>
            <person name="Busse H.J."/>
            <person name="Moser G."/>
            <person name="Muller C."/>
            <person name="Kampfer P."/>
            <person name="Glaeser S.P."/>
        </authorList>
    </citation>
    <scope>NUCLEOTIDE SEQUENCE [LARGE SCALE GENOMIC DNA]</scope>
    <source>
        <strain evidence="2 3">PP-F2FG21</strain>
    </source>
</reference>
<organism evidence="2 3">
    <name type="scientific">Mucilaginibacter phyllosphaerae</name>
    <dbReference type="NCBI Taxonomy" id="1812349"/>
    <lineage>
        <taxon>Bacteria</taxon>
        <taxon>Pseudomonadati</taxon>
        <taxon>Bacteroidota</taxon>
        <taxon>Sphingobacteriia</taxon>
        <taxon>Sphingobacteriales</taxon>
        <taxon>Sphingobacteriaceae</taxon>
        <taxon>Mucilaginibacter</taxon>
    </lineage>
</organism>
<proteinExistence type="predicted"/>
<dbReference type="InterPro" id="IPR053154">
    <property type="entry name" value="c-di-AMP_regulator"/>
</dbReference>
<evidence type="ECO:0000313" key="3">
    <source>
        <dbReference type="Proteomes" id="UP000297248"/>
    </source>
</evidence>
<dbReference type="Proteomes" id="UP000583101">
    <property type="component" value="Unassembled WGS sequence"/>
</dbReference>
<reference evidence="2" key="2">
    <citation type="submission" date="2019-03" db="EMBL/GenBank/DDBJ databases">
        <authorList>
            <person name="Yan Y.-Q."/>
            <person name="Du Z.-J."/>
        </authorList>
    </citation>
    <scope>NUCLEOTIDE SEQUENCE</scope>
    <source>
        <strain evidence="2">PP-F2FG21</strain>
    </source>
</reference>
<keyword evidence="4" id="KW-1185">Reference proteome</keyword>
<reference evidence="1 4" key="3">
    <citation type="submission" date="2020-08" db="EMBL/GenBank/DDBJ databases">
        <title>Genomic Encyclopedia of Type Strains, Phase IV (KMG-IV): sequencing the most valuable type-strain genomes for metagenomic binning, comparative biology and taxonomic classification.</title>
        <authorList>
            <person name="Goeker M."/>
        </authorList>
    </citation>
    <scope>NUCLEOTIDE SEQUENCE [LARGE SCALE GENOMIC DNA]</scope>
    <source>
        <strain evidence="1 4">DSM 100995</strain>
    </source>
</reference>
<evidence type="ECO:0000313" key="2">
    <source>
        <dbReference type="EMBL" id="TEW64660.1"/>
    </source>
</evidence>
<dbReference type="OrthoDB" id="1115707at2"/>
<evidence type="ECO:0000313" key="4">
    <source>
        <dbReference type="Proteomes" id="UP000583101"/>
    </source>
</evidence>
<protein>
    <submittedName>
        <fullName evidence="1">YbbR domain-containing protein</fullName>
    </submittedName>
    <submittedName>
        <fullName evidence="2">YbbR-like domain-containing protein</fullName>
    </submittedName>
</protein>
<name>A0A4Y8A8F9_9SPHI</name>
<dbReference type="EMBL" id="JACIEG010000006">
    <property type="protein sequence ID" value="MBB3970657.1"/>
    <property type="molecule type" value="Genomic_DNA"/>
</dbReference>
<dbReference type="Gene3D" id="2.170.120.40">
    <property type="entry name" value="YbbR-like domain"/>
    <property type="match status" value="1"/>
</dbReference>
<sequence length="315" mass="35928">MAIIKLSAIERRRLSAFVTCLVFAIFAWLFTALSNPYKFTIKQVVTFRNAPQKRAFHPLQSDTVNTIVQGTGWQLLFAKFNEDKKVINVDLHTLDAKNYVVLTAQLKQINAKKDLDHEIISVSPDTLFFDFSSRTVKKVPVELVSAISYQKQFAQSDHIIIKPRYVTISGPAEMLARITSWKTDTVKMNGANEDFSGRVSLQNVREGNLDILPKSVMVNIPIDEYTEKTVEVPVKLINNHNYYDVKVFPQKVKVTLTTSLTNYPDLNEDDFEAVADLDQWRHNGYSTLLVKVTRLPSYSKVVKIIPQNVDFIVKK</sequence>
<dbReference type="EMBL" id="SNQG01000006">
    <property type="protein sequence ID" value="TEW64660.1"/>
    <property type="molecule type" value="Genomic_DNA"/>
</dbReference>
<dbReference type="PANTHER" id="PTHR37804:SF1">
    <property type="entry name" value="CDAA REGULATORY PROTEIN CDAR"/>
    <property type="match status" value="1"/>
</dbReference>
<dbReference type="Proteomes" id="UP000297248">
    <property type="component" value="Unassembled WGS sequence"/>
</dbReference>
<dbReference type="RefSeq" id="WP_134337633.1">
    <property type="nucleotide sequence ID" value="NZ_BMCZ01000006.1"/>
</dbReference>
<dbReference type="PANTHER" id="PTHR37804">
    <property type="entry name" value="CDAA REGULATORY PROTEIN CDAR"/>
    <property type="match status" value="1"/>
</dbReference>
<dbReference type="Gene3D" id="2.170.120.30">
    <property type="match status" value="1"/>
</dbReference>
<dbReference type="InterPro" id="IPR012505">
    <property type="entry name" value="YbbR"/>
</dbReference>
<accession>A0A4Y8A8F9</accession>
<evidence type="ECO:0000313" key="1">
    <source>
        <dbReference type="EMBL" id="MBB3970657.1"/>
    </source>
</evidence>
<dbReference type="AlphaFoldDB" id="A0A4Y8A8F9"/>